<dbReference type="EMBL" id="CYZA01000006">
    <property type="protein sequence ID" value="CUN82526.1"/>
    <property type="molecule type" value="Genomic_DNA"/>
</dbReference>
<dbReference type="Proteomes" id="UP000095447">
    <property type="component" value="Unassembled WGS sequence"/>
</dbReference>
<evidence type="ECO:0000313" key="2">
    <source>
        <dbReference type="Proteomes" id="UP000095447"/>
    </source>
</evidence>
<proteinExistence type="predicted"/>
<organism evidence="1 2">
    <name type="scientific">Blautia obeum</name>
    <dbReference type="NCBI Taxonomy" id="40520"/>
    <lineage>
        <taxon>Bacteria</taxon>
        <taxon>Bacillati</taxon>
        <taxon>Bacillota</taxon>
        <taxon>Clostridia</taxon>
        <taxon>Lachnospirales</taxon>
        <taxon>Lachnospiraceae</taxon>
        <taxon>Blautia</taxon>
    </lineage>
</organism>
<dbReference type="RefSeq" id="WP_055053173.1">
    <property type="nucleotide sequence ID" value="NZ_CYZA01000006.1"/>
</dbReference>
<name>A0A174A4S7_9FIRM</name>
<accession>A0A174A4S7</accession>
<reference evidence="1 2" key="1">
    <citation type="submission" date="2015-09" db="EMBL/GenBank/DDBJ databases">
        <authorList>
            <consortium name="Pathogen Informatics"/>
        </authorList>
    </citation>
    <scope>NUCLEOTIDE SEQUENCE [LARGE SCALE GENOMIC DNA]</scope>
    <source>
        <strain evidence="1 2">2789STDY5608838</strain>
    </source>
</reference>
<evidence type="ECO:0000313" key="1">
    <source>
        <dbReference type="EMBL" id="CUN82526.1"/>
    </source>
</evidence>
<protein>
    <submittedName>
        <fullName evidence="1">Uncharacterized protein</fullName>
    </submittedName>
</protein>
<sequence>MKMSYDVQVEELGANRRGLVTSEEGRAIVEFMKTSRANMCFEYDDEAEAKRRASAVMNCCKRLNEEGGKEVIKYAKRGNKIYVIKVTE</sequence>
<gene>
    <name evidence="1" type="ORF">ERS852395_01427</name>
</gene>
<dbReference type="AlphaFoldDB" id="A0A174A4S7"/>